<dbReference type="OrthoDB" id="1853358at2"/>
<keyword evidence="1" id="KW-0238">DNA-binding</keyword>
<dbReference type="Pfam" id="PF01047">
    <property type="entry name" value="MarR"/>
    <property type="match status" value="1"/>
</dbReference>
<accession>A0A3A1UTT3</accession>
<feature type="domain" description="HTH marR-type" evidence="2">
    <location>
        <begin position="4"/>
        <end position="139"/>
    </location>
</feature>
<dbReference type="Proteomes" id="UP000266482">
    <property type="component" value="Unassembled WGS sequence"/>
</dbReference>
<evidence type="ECO:0000313" key="4">
    <source>
        <dbReference type="Proteomes" id="UP000266482"/>
    </source>
</evidence>
<dbReference type="PANTHER" id="PTHR33164:SF57">
    <property type="entry name" value="MARR-FAMILY TRANSCRIPTIONAL REGULATOR"/>
    <property type="match status" value="1"/>
</dbReference>
<dbReference type="EMBL" id="QXQA01000014">
    <property type="protein sequence ID" value="RIX50582.1"/>
    <property type="molecule type" value="Genomic_DNA"/>
</dbReference>
<dbReference type="PRINTS" id="PR00598">
    <property type="entry name" value="HTHMARR"/>
</dbReference>
<reference evidence="3 4" key="1">
    <citation type="submission" date="2018-09" db="EMBL/GenBank/DDBJ databases">
        <title>Paenibacillus aracenensis nov. sp. isolated from a cave in southern Spain.</title>
        <authorList>
            <person name="Jurado V."/>
            <person name="Gutierrez-Patricio S."/>
            <person name="Gonzalez-Pimentel J.L."/>
            <person name="Miller A.Z."/>
            <person name="Laiz L."/>
            <person name="Saiz-Jimenez C."/>
        </authorList>
    </citation>
    <scope>NUCLEOTIDE SEQUENCE [LARGE SCALE GENOMIC DNA]</scope>
    <source>
        <strain evidence="3 4">DSM 22867</strain>
    </source>
</reference>
<evidence type="ECO:0000256" key="1">
    <source>
        <dbReference type="ARBA" id="ARBA00023125"/>
    </source>
</evidence>
<dbReference type="InterPro" id="IPR039422">
    <property type="entry name" value="MarR/SlyA-like"/>
</dbReference>
<dbReference type="GO" id="GO:0003677">
    <property type="term" value="F:DNA binding"/>
    <property type="evidence" value="ECO:0007669"/>
    <property type="project" value="UniProtKB-KW"/>
</dbReference>
<dbReference type="InterPro" id="IPR036390">
    <property type="entry name" value="WH_DNA-bd_sf"/>
</dbReference>
<dbReference type="PANTHER" id="PTHR33164">
    <property type="entry name" value="TRANSCRIPTIONAL REGULATOR, MARR FAMILY"/>
    <property type="match status" value="1"/>
</dbReference>
<sequence>MNEQQDLRGMFLVLARRFGFLTEQCCDNCCGTEISLQQSHILFEIKRLNRPSVQEAANALGVDITTFSRQVKALAEKGLVNKTPHPDDNRIQVLTLSAQGEAINSSLDRQVNHHLRQVLSHLSEFERESVIRSIGLLNDAMLKSDSCCSPLR</sequence>
<dbReference type="AlphaFoldDB" id="A0A3A1UTT3"/>
<gene>
    <name evidence="3" type="ORF">D3P08_20130</name>
</gene>
<organism evidence="3 4">
    <name type="scientific">Paenibacillus nanensis</name>
    <dbReference type="NCBI Taxonomy" id="393251"/>
    <lineage>
        <taxon>Bacteria</taxon>
        <taxon>Bacillati</taxon>
        <taxon>Bacillota</taxon>
        <taxon>Bacilli</taxon>
        <taxon>Bacillales</taxon>
        <taxon>Paenibacillaceae</taxon>
        <taxon>Paenibacillus</taxon>
    </lineage>
</organism>
<keyword evidence="4" id="KW-1185">Reference proteome</keyword>
<proteinExistence type="predicted"/>
<evidence type="ECO:0000313" key="3">
    <source>
        <dbReference type="EMBL" id="RIX50582.1"/>
    </source>
</evidence>
<dbReference type="Gene3D" id="1.10.10.10">
    <property type="entry name" value="Winged helix-like DNA-binding domain superfamily/Winged helix DNA-binding domain"/>
    <property type="match status" value="1"/>
</dbReference>
<dbReference type="InterPro" id="IPR036388">
    <property type="entry name" value="WH-like_DNA-bd_sf"/>
</dbReference>
<comment type="caution">
    <text evidence="3">The sequence shown here is derived from an EMBL/GenBank/DDBJ whole genome shotgun (WGS) entry which is preliminary data.</text>
</comment>
<dbReference type="PROSITE" id="PS50995">
    <property type="entry name" value="HTH_MARR_2"/>
    <property type="match status" value="1"/>
</dbReference>
<dbReference type="RefSeq" id="WP_119601862.1">
    <property type="nucleotide sequence ID" value="NZ_QXQA01000014.1"/>
</dbReference>
<dbReference type="GO" id="GO:0003700">
    <property type="term" value="F:DNA-binding transcription factor activity"/>
    <property type="evidence" value="ECO:0007669"/>
    <property type="project" value="InterPro"/>
</dbReference>
<dbReference type="GO" id="GO:0006950">
    <property type="term" value="P:response to stress"/>
    <property type="evidence" value="ECO:0007669"/>
    <property type="project" value="TreeGrafter"/>
</dbReference>
<protein>
    <submittedName>
        <fullName evidence="3">MarR family transcriptional regulator</fullName>
    </submittedName>
</protein>
<dbReference type="SUPFAM" id="SSF46785">
    <property type="entry name" value="Winged helix' DNA-binding domain"/>
    <property type="match status" value="1"/>
</dbReference>
<dbReference type="SMART" id="SM00347">
    <property type="entry name" value="HTH_MARR"/>
    <property type="match status" value="1"/>
</dbReference>
<dbReference type="InterPro" id="IPR000835">
    <property type="entry name" value="HTH_MarR-typ"/>
</dbReference>
<evidence type="ECO:0000259" key="2">
    <source>
        <dbReference type="PROSITE" id="PS50995"/>
    </source>
</evidence>
<name>A0A3A1UTT3_9BACL</name>